<reference evidence="5 6" key="1">
    <citation type="journal article" date="2014" name="Genome Announc.">
        <title>Genome Sequence of Gammaproteobacterial Pseudohaliea rubra Type Strain DSM 19751, Isolated from Coastal Seawater of the Mediterranean Sea.</title>
        <authorList>
            <person name="Spring S."/>
            <person name="Fiebig A."/>
            <person name="Riedel T."/>
            <person name="Goker M."/>
            <person name="Klenk H.P."/>
        </authorList>
    </citation>
    <scope>NUCLEOTIDE SEQUENCE [LARGE SCALE GENOMIC DNA]</scope>
    <source>
        <strain evidence="5 6">DSM 19751</strain>
    </source>
</reference>
<dbReference type="CDD" id="cd02440">
    <property type="entry name" value="AdoMet_MTases"/>
    <property type="match status" value="1"/>
</dbReference>
<dbReference type="HOGENOM" id="CLU_079357_0_0_6"/>
<evidence type="ECO:0000256" key="2">
    <source>
        <dbReference type="ARBA" id="ARBA00022679"/>
    </source>
</evidence>
<accession>A0A095VTL2</accession>
<comment type="caution">
    <text evidence="5">The sequence shown here is derived from an EMBL/GenBank/DDBJ whole genome shotgun (WGS) entry which is preliminary data.</text>
</comment>
<evidence type="ECO:0000256" key="3">
    <source>
        <dbReference type="ARBA" id="ARBA00022691"/>
    </source>
</evidence>
<dbReference type="STRING" id="1265313.HRUBRA_00550"/>
<evidence type="ECO:0000259" key="4">
    <source>
        <dbReference type="Pfam" id="PF08241"/>
    </source>
</evidence>
<keyword evidence="3" id="KW-0949">S-adenosyl-L-methionine</keyword>
<dbReference type="PATRIC" id="fig|1265313.6.peg.546"/>
<keyword evidence="1 5" id="KW-0489">Methyltransferase</keyword>
<dbReference type="GO" id="GO:0032259">
    <property type="term" value="P:methylation"/>
    <property type="evidence" value="ECO:0007669"/>
    <property type="project" value="UniProtKB-KW"/>
</dbReference>
<name>A0A095VTL2_9GAMM</name>
<dbReference type="Pfam" id="PF08241">
    <property type="entry name" value="Methyltransf_11"/>
    <property type="match status" value="1"/>
</dbReference>
<evidence type="ECO:0000313" key="6">
    <source>
        <dbReference type="Proteomes" id="UP000029640"/>
    </source>
</evidence>
<evidence type="ECO:0000256" key="1">
    <source>
        <dbReference type="ARBA" id="ARBA00022603"/>
    </source>
</evidence>
<dbReference type="RefSeq" id="WP_052094585.1">
    <property type="nucleotide sequence ID" value="NZ_KN234766.1"/>
</dbReference>
<dbReference type="Gene3D" id="3.40.50.150">
    <property type="entry name" value="Vaccinia Virus protein VP39"/>
    <property type="match status" value="1"/>
</dbReference>
<protein>
    <submittedName>
        <fullName evidence="5">Putative methyltransferase</fullName>
    </submittedName>
</protein>
<gene>
    <name evidence="5" type="ORF">HRUBRA_00550</name>
</gene>
<dbReference type="InterPro" id="IPR029063">
    <property type="entry name" value="SAM-dependent_MTases_sf"/>
</dbReference>
<dbReference type="GO" id="GO:0008757">
    <property type="term" value="F:S-adenosylmethionine-dependent methyltransferase activity"/>
    <property type="evidence" value="ECO:0007669"/>
    <property type="project" value="InterPro"/>
</dbReference>
<dbReference type="Proteomes" id="UP000029640">
    <property type="component" value="Unassembled WGS sequence"/>
</dbReference>
<dbReference type="eggNOG" id="COG2226">
    <property type="taxonomic scope" value="Bacteria"/>
</dbReference>
<dbReference type="PANTHER" id="PTHR43464:SF19">
    <property type="entry name" value="UBIQUINONE BIOSYNTHESIS O-METHYLTRANSFERASE, MITOCHONDRIAL"/>
    <property type="match status" value="1"/>
</dbReference>
<dbReference type="EMBL" id="AUVB01000016">
    <property type="protein sequence ID" value="KGE04797.1"/>
    <property type="molecule type" value="Genomic_DNA"/>
</dbReference>
<dbReference type="InterPro" id="IPR013216">
    <property type="entry name" value="Methyltransf_11"/>
</dbReference>
<organism evidence="5 6">
    <name type="scientific">Pseudohaliea rubra DSM 19751</name>
    <dbReference type="NCBI Taxonomy" id="1265313"/>
    <lineage>
        <taxon>Bacteria</taxon>
        <taxon>Pseudomonadati</taxon>
        <taxon>Pseudomonadota</taxon>
        <taxon>Gammaproteobacteria</taxon>
        <taxon>Cellvibrionales</taxon>
        <taxon>Halieaceae</taxon>
        <taxon>Pseudohaliea</taxon>
    </lineage>
</organism>
<keyword evidence="2 5" id="KW-0808">Transferase</keyword>
<evidence type="ECO:0000313" key="5">
    <source>
        <dbReference type="EMBL" id="KGE04797.1"/>
    </source>
</evidence>
<feature type="domain" description="Methyltransferase type 11" evidence="4">
    <location>
        <begin position="18"/>
        <end position="114"/>
    </location>
</feature>
<dbReference type="SUPFAM" id="SSF53335">
    <property type="entry name" value="S-adenosyl-L-methionine-dependent methyltransferases"/>
    <property type="match status" value="1"/>
</dbReference>
<dbReference type="PANTHER" id="PTHR43464">
    <property type="entry name" value="METHYLTRANSFERASE"/>
    <property type="match status" value="1"/>
</dbReference>
<sequence>MQTVDFSFLALPTGARVLDLGCGEGRHVHGAAFAGFETVGVDLSPGDLATARQRLAELPPPVPAAVVAADALTLPFADGVFDAVIMSEVLEHIPDYRAALAEATRVLRPDGLLCVSVPRAWPERLCWRLSRAYHQVPGGHLRIFRRELLEREIASVGYRCYYRHGAHALHAPYWWLQCLFWERRERSWLVRAWHRLLVWDMLRAPWLTRRLERLLDPFLGKSVVLYFRREVAP</sequence>
<keyword evidence="6" id="KW-1185">Reference proteome</keyword>
<dbReference type="AlphaFoldDB" id="A0A095VTL2"/>
<proteinExistence type="predicted"/>